<gene>
    <name evidence="7" type="ORF">A1O3_03288</name>
</gene>
<reference evidence="7 8" key="1">
    <citation type="submission" date="2013-03" db="EMBL/GenBank/DDBJ databases">
        <title>The Genome Sequence of Capronia epimyces CBS 606.96.</title>
        <authorList>
            <consortium name="The Broad Institute Genomics Platform"/>
            <person name="Cuomo C."/>
            <person name="de Hoog S."/>
            <person name="Gorbushina A."/>
            <person name="Walker B."/>
            <person name="Young S.K."/>
            <person name="Zeng Q."/>
            <person name="Gargeya S."/>
            <person name="Fitzgerald M."/>
            <person name="Haas B."/>
            <person name="Abouelleil A."/>
            <person name="Allen A.W."/>
            <person name="Alvarado L."/>
            <person name="Arachchi H.M."/>
            <person name="Berlin A.M."/>
            <person name="Chapman S.B."/>
            <person name="Gainer-Dewar J."/>
            <person name="Goldberg J."/>
            <person name="Griggs A."/>
            <person name="Gujja S."/>
            <person name="Hansen M."/>
            <person name="Howarth C."/>
            <person name="Imamovic A."/>
            <person name="Ireland A."/>
            <person name="Larimer J."/>
            <person name="McCowan C."/>
            <person name="Murphy C."/>
            <person name="Pearson M."/>
            <person name="Poon T.W."/>
            <person name="Priest M."/>
            <person name="Roberts A."/>
            <person name="Saif S."/>
            <person name="Shea T."/>
            <person name="Sisk P."/>
            <person name="Sykes S."/>
            <person name="Wortman J."/>
            <person name="Nusbaum C."/>
            <person name="Birren B."/>
        </authorList>
    </citation>
    <scope>NUCLEOTIDE SEQUENCE [LARGE SCALE GENOMIC DNA]</scope>
    <source>
        <strain evidence="7 8">CBS 606.96</strain>
    </source>
</reference>
<dbReference type="HOGENOM" id="CLU_008455_13_3_1"/>
<feature type="transmembrane region" description="Helical" evidence="5">
    <location>
        <begin position="445"/>
        <end position="471"/>
    </location>
</feature>
<comment type="caution">
    <text evidence="7">The sequence shown here is derived from an EMBL/GenBank/DDBJ whole genome shotgun (WGS) entry which is preliminary data.</text>
</comment>
<evidence type="ECO:0000256" key="4">
    <source>
        <dbReference type="ARBA" id="ARBA00023136"/>
    </source>
</evidence>
<keyword evidence="8" id="KW-1185">Reference proteome</keyword>
<dbReference type="GO" id="GO:0022857">
    <property type="term" value="F:transmembrane transporter activity"/>
    <property type="evidence" value="ECO:0007669"/>
    <property type="project" value="InterPro"/>
</dbReference>
<evidence type="ECO:0000256" key="5">
    <source>
        <dbReference type="SAM" id="Phobius"/>
    </source>
</evidence>
<keyword evidence="3 5" id="KW-1133">Transmembrane helix</keyword>
<dbReference type="Proteomes" id="UP000019478">
    <property type="component" value="Unassembled WGS sequence"/>
</dbReference>
<dbReference type="Pfam" id="PF07690">
    <property type="entry name" value="MFS_1"/>
    <property type="match status" value="1"/>
</dbReference>
<feature type="domain" description="Major facilitator superfamily (MFS) profile" evidence="6">
    <location>
        <begin position="52"/>
        <end position="537"/>
    </location>
</feature>
<dbReference type="InterPro" id="IPR036259">
    <property type="entry name" value="MFS_trans_sf"/>
</dbReference>
<accession>W9Y0N9</accession>
<dbReference type="AlphaFoldDB" id="W9Y0N9"/>
<dbReference type="SUPFAM" id="SSF103473">
    <property type="entry name" value="MFS general substrate transporter"/>
    <property type="match status" value="1"/>
</dbReference>
<feature type="transmembrane region" description="Helical" evidence="5">
    <location>
        <begin position="174"/>
        <end position="197"/>
    </location>
</feature>
<feature type="transmembrane region" description="Helical" evidence="5">
    <location>
        <begin position="203"/>
        <end position="225"/>
    </location>
</feature>
<protein>
    <recommendedName>
        <fullName evidence="6">Major facilitator superfamily (MFS) profile domain-containing protein</fullName>
    </recommendedName>
</protein>
<evidence type="ECO:0000256" key="1">
    <source>
        <dbReference type="ARBA" id="ARBA00004141"/>
    </source>
</evidence>
<dbReference type="InterPro" id="IPR011701">
    <property type="entry name" value="MFS"/>
</dbReference>
<feature type="transmembrane region" description="Helical" evidence="5">
    <location>
        <begin position="85"/>
        <end position="105"/>
    </location>
</feature>
<dbReference type="PROSITE" id="PS50850">
    <property type="entry name" value="MFS"/>
    <property type="match status" value="1"/>
</dbReference>
<dbReference type="InterPro" id="IPR020846">
    <property type="entry name" value="MFS_dom"/>
</dbReference>
<name>W9Y0N9_9EURO</name>
<dbReference type="PANTHER" id="PTHR23502">
    <property type="entry name" value="MAJOR FACILITATOR SUPERFAMILY"/>
    <property type="match status" value="1"/>
</dbReference>
<evidence type="ECO:0000256" key="3">
    <source>
        <dbReference type="ARBA" id="ARBA00022989"/>
    </source>
</evidence>
<feature type="transmembrane region" description="Helical" evidence="5">
    <location>
        <begin position="376"/>
        <end position="399"/>
    </location>
</feature>
<dbReference type="EMBL" id="AMGY01000003">
    <property type="protein sequence ID" value="EXJ86337.1"/>
    <property type="molecule type" value="Genomic_DNA"/>
</dbReference>
<organism evidence="7 8">
    <name type="scientific">Capronia epimyces CBS 606.96</name>
    <dbReference type="NCBI Taxonomy" id="1182542"/>
    <lineage>
        <taxon>Eukaryota</taxon>
        <taxon>Fungi</taxon>
        <taxon>Dikarya</taxon>
        <taxon>Ascomycota</taxon>
        <taxon>Pezizomycotina</taxon>
        <taxon>Eurotiomycetes</taxon>
        <taxon>Chaetothyriomycetidae</taxon>
        <taxon>Chaetothyriales</taxon>
        <taxon>Herpotrichiellaceae</taxon>
        <taxon>Capronia</taxon>
    </lineage>
</organism>
<evidence type="ECO:0000256" key="2">
    <source>
        <dbReference type="ARBA" id="ARBA00022692"/>
    </source>
</evidence>
<feature type="transmembrane region" description="Helical" evidence="5">
    <location>
        <begin position="331"/>
        <end position="356"/>
    </location>
</feature>
<dbReference type="PANTHER" id="PTHR23502:SF30">
    <property type="entry name" value="TRANSPORTER, PUTATIVE (AFU_ORTHOLOGUE AFUA_8G04702)-RELATED"/>
    <property type="match status" value="1"/>
</dbReference>
<evidence type="ECO:0000313" key="8">
    <source>
        <dbReference type="Proteomes" id="UP000019478"/>
    </source>
</evidence>
<dbReference type="GO" id="GO:0005886">
    <property type="term" value="C:plasma membrane"/>
    <property type="evidence" value="ECO:0007669"/>
    <property type="project" value="TreeGrafter"/>
</dbReference>
<keyword evidence="4 5" id="KW-0472">Membrane</keyword>
<dbReference type="OrthoDB" id="5215911at2759"/>
<evidence type="ECO:0000313" key="7">
    <source>
        <dbReference type="EMBL" id="EXJ86337.1"/>
    </source>
</evidence>
<keyword evidence="2 5" id="KW-0812">Transmembrane</keyword>
<comment type="subcellular location">
    <subcellularLocation>
        <location evidence="1">Membrane</location>
        <topology evidence="1">Multi-pass membrane protein</topology>
    </subcellularLocation>
</comment>
<dbReference type="RefSeq" id="XP_007731616.1">
    <property type="nucleotide sequence ID" value="XM_007733426.1"/>
</dbReference>
<dbReference type="STRING" id="1182542.W9Y0N9"/>
<feature type="transmembrane region" description="Helical" evidence="5">
    <location>
        <begin position="483"/>
        <end position="502"/>
    </location>
</feature>
<sequence length="560" mass="61342">MAPGIRDAVPGTIHLVDTDHHTLHQGDIVLNPRPSADPEDPLNWPRWRKQRAIWMVYIYVFGISISTAVQYSVLADIAAEGISYSALNTGAGLMFLFLGWACLVWQPIALVFGRRGVYILSSLLSIGPMVWTAYSKTNGDWYGHRILIGLFAAPTESLPEVSVPDLFFAHERGYYIGIYALFVFGGNSLAPFFAGFIADAMGWQAAIWFGTIVLIVCTVIVFFGLEETMYFRETIEGVDEGDAVTEEVAVQTATSKNVTPDQKTAVPAEKNEKNETTVLKAGSETGAAPVGESVTYYSTPPRTYLQNLALFRSLRGRPSVQQMLVMMYRPLLMILHFPTVVWAGFLYGVNLSWYNVVNATMSLVLSAAPYNFSTSAVGLGFLSVFVGAVLGALWAGWVGDRVALYLARRNGGIREPEHRLWVLVFSAVVGAAGFILWGVGAAHQVQFMGLIVGVGMVEFAVVAGGSTALAYDIDSFKEIAGESLILVIIVRNTLGFGFSYGITPWLNSQGLTDTFVAVGMLSFGCTMTFLFFIVFGKAIRRWSAKMYWEYTDTLVVRGAH</sequence>
<feature type="transmembrane region" description="Helical" evidence="5">
    <location>
        <begin position="514"/>
        <end position="536"/>
    </location>
</feature>
<proteinExistence type="predicted"/>
<feature type="transmembrane region" description="Helical" evidence="5">
    <location>
        <begin position="420"/>
        <end position="439"/>
    </location>
</feature>
<evidence type="ECO:0000259" key="6">
    <source>
        <dbReference type="PROSITE" id="PS50850"/>
    </source>
</evidence>
<dbReference type="GeneID" id="19167416"/>
<dbReference type="eggNOG" id="KOG0255">
    <property type="taxonomic scope" value="Eukaryota"/>
</dbReference>
<feature type="transmembrane region" description="Helical" evidence="5">
    <location>
        <begin position="52"/>
        <end position="73"/>
    </location>
</feature>
<dbReference type="Gene3D" id="1.20.1250.20">
    <property type="entry name" value="MFS general substrate transporter like domains"/>
    <property type="match status" value="1"/>
</dbReference>